<name>A0A1R3G6U7_9ROSI</name>
<accession>A0A1R3G6U7</accession>
<sequence length="56" mass="6208">MSLSELRFLVPRWFSPRFQGIFGDCCLTLLWVFLSPQGFGELPANCPTTANGMPSA</sequence>
<proteinExistence type="predicted"/>
<dbReference type="AlphaFoldDB" id="A0A1R3G6U7"/>
<evidence type="ECO:0000313" key="1">
    <source>
        <dbReference type="EMBL" id="OMO53815.1"/>
    </source>
</evidence>
<comment type="caution">
    <text evidence="1">The sequence shown here is derived from an EMBL/GenBank/DDBJ whole genome shotgun (WGS) entry which is preliminary data.</text>
</comment>
<organism evidence="1 2">
    <name type="scientific">Corchorus olitorius</name>
    <dbReference type="NCBI Taxonomy" id="93759"/>
    <lineage>
        <taxon>Eukaryota</taxon>
        <taxon>Viridiplantae</taxon>
        <taxon>Streptophyta</taxon>
        <taxon>Embryophyta</taxon>
        <taxon>Tracheophyta</taxon>
        <taxon>Spermatophyta</taxon>
        <taxon>Magnoliopsida</taxon>
        <taxon>eudicotyledons</taxon>
        <taxon>Gunneridae</taxon>
        <taxon>Pentapetalae</taxon>
        <taxon>rosids</taxon>
        <taxon>malvids</taxon>
        <taxon>Malvales</taxon>
        <taxon>Malvaceae</taxon>
        <taxon>Grewioideae</taxon>
        <taxon>Apeibeae</taxon>
        <taxon>Corchorus</taxon>
    </lineage>
</organism>
<protein>
    <submittedName>
        <fullName evidence="1">Uncharacterized protein</fullName>
    </submittedName>
</protein>
<dbReference type="Proteomes" id="UP000187203">
    <property type="component" value="Unassembled WGS sequence"/>
</dbReference>
<evidence type="ECO:0000313" key="2">
    <source>
        <dbReference type="Proteomes" id="UP000187203"/>
    </source>
</evidence>
<keyword evidence="2" id="KW-1185">Reference proteome</keyword>
<dbReference type="EMBL" id="AWUE01023459">
    <property type="protein sequence ID" value="OMO53815.1"/>
    <property type="molecule type" value="Genomic_DNA"/>
</dbReference>
<reference evidence="2" key="1">
    <citation type="submission" date="2013-09" db="EMBL/GenBank/DDBJ databases">
        <title>Corchorus olitorius genome sequencing.</title>
        <authorList>
            <person name="Alam M."/>
            <person name="Haque M.S."/>
            <person name="Islam M.S."/>
            <person name="Emdad E.M."/>
            <person name="Islam M.M."/>
            <person name="Ahmed B."/>
            <person name="Halim A."/>
            <person name="Hossen Q.M.M."/>
            <person name="Hossain M.Z."/>
            <person name="Ahmed R."/>
            <person name="Khan M.M."/>
            <person name="Islam R."/>
            <person name="Rashid M.M."/>
            <person name="Khan S.A."/>
            <person name="Rahman M.S."/>
            <person name="Alam M."/>
            <person name="Yahiya A.S."/>
            <person name="Khan M.S."/>
            <person name="Azam M.S."/>
            <person name="Haque T."/>
            <person name="Lashkar M.Z.H."/>
            <person name="Akhand A.I."/>
            <person name="Morshed G."/>
            <person name="Roy S."/>
            <person name="Uddin K.S."/>
            <person name="Rabeya T."/>
            <person name="Hossain A.S."/>
            <person name="Chowdhury A."/>
            <person name="Snigdha A.R."/>
            <person name="Mortoza M.S."/>
            <person name="Matin S.A."/>
            <person name="Hoque S.M.E."/>
            <person name="Islam M.K."/>
            <person name="Roy D.K."/>
            <person name="Haider R."/>
            <person name="Moosa M.M."/>
            <person name="Elias S.M."/>
            <person name="Hasan A.M."/>
            <person name="Jahan S."/>
            <person name="Shafiuddin M."/>
            <person name="Mahmood N."/>
            <person name="Shommy N.S."/>
        </authorList>
    </citation>
    <scope>NUCLEOTIDE SEQUENCE [LARGE SCALE GENOMIC DNA]</scope>
    <source>
        <strain evidence="2">cv. O-4</strain>
    </source>
</reference>
<gene>
    <name evidence="1" type="ORF">COLO4_36663</name>
</gene>